<proteinExistence type="predicted"/>
<reference evidence="1" key="1">
    <citation type="submission" date="2020-01" db="EMBL/GenBank/DDBJ databases">
        <authorList>
            <person name="Meier V. D."/>
            <person name="Meier V D."/>
        </authorList>
    </citation>
    <scope>NUCLEOTIDE SEQUENCE</scope>
    <source>
        <strain evidence="1">HLG_WM_MAG_03</strain>
    </source>
</reference>
<sequence length="38" mass="4387">LLLMLFFTSCTRTFSGIQEDSQNIWDNTRDALHRATSP</sequence>
<name>A0A6S6S2G6_9BACT</name>
<dbReference type="EMBL" id="CACVAR010000103">
    <property type="protein sequence ID" value="CAA6802501.1"/>
    <property type="molecule type" value="Genomic_DNA"/>
</dbReference>
<feature type="non-terminal residue" evidence="1">
    <location>
        <position position="1"/>
    </location>
</feature>
<gene>
    <name evidence="1" type="ORF">HELGO_WM34091</name>
</gene>
<protein>
    <submittedName>
        <fullName evidence="1">Uncharacterized protein</fullName>
    </submittedName>
</protein>
<accession>A0A6S6S2G6</accession>
<evidence type="ECO:0000313" key="1">
    <source>
        <dbReference type="EMBL" id="CAA6802501.1"/>
    </source>
</evidence>
<organism evidence="1">
    <name type="scientific">uncultured Sulfurovum sp</name>
    <dbReference type="NCBI Taxonomy" id="269237"/>
    <lineage>
        <taxon>Bacteria</taxon>
        <taxon>Pseudomonadati</taxon>
        <taxon>Campylobacterota</taxon>
        <taxon>Epsilonproteobacteria</taxon>
        <taxon>Campylobacterales</taxon>
        <taxon>Sulfurovaceae</taxon>
        <taxon>Sulfurovum</taxon>
        <taxon>environmental samples</taxon>
    </lineage>
</organism>
<dbReference type="AlphaFoldDB" id="A0A6S6S2G6"/>